<dbReference type="PANTHER" id="PTHR46157:SF4">
    <property type="entry name" value="K(+) EFFLUX ANTIPORTER 3, CHLOROPLASTIC"/>
    <property type="match status" value="1"/>
</dbReference>
<evidence type="ECO:0000256" key="5">
    <source>
        <dbReference type="SAM" id="Phobius"/>
    </source>
</evidence>
<feature type="transmembrane region" description="Helical" evidence="5">
    <location>
        <begin position="107"/>
        <end position="130"/>
    </location>
</feature>
<accession>A0A4Q1HIS1</accession>
<dbReference type="OrthoDB" id="9781411at2"/>
<dbReference type="GO" id="GO:0005886">
    <property type="term" value="C:plasma membrane"/>
    <property type="evidence" value="ECO:0007669"/>
    <property type="project" value="TreeGrafter"/>
</dbReference>
<evidence type="ECO:0000256" key="1">
    <source>
        <dbReference type="ARBA" id="ARBA00004141"/>
    </source>
</evidence>
<evidence type="ECO:0000313" key="7">
    <source>
        <dbReference type="EMBL" id="RXN88029.1"/>
    </source>
</evidence>
<dbReference type="EMBL" id="PYAL01000004">
    <property type="protein sequence ID" value="RXN88029.1"/>
    <property type="molecule type" value="Genomic_DNA"/>
</dbReference>
<dbReference type="AlphaFoldDB" id="A0A4Q1HIS1"/>
<dbReference type="Proteomes" id="UP000290849">
    <property type="component" value="Unassembled WGS sequence"/>
</dbReference>
<protein>
    <submittedName>
        <fullName evidence="7">Transporter</fullName>
    </submittedName>
</protein>
<dbReference type="PANTHER" id="PTHR46157">
    <property type="entry name" value="K(+) EFFLUX ANTIPORTER 3, CHLOROPLASTIC"/>
    <property type="match status" value="1"/>
</dbReference>
<feature type="transmembrane region" description="Helical" evidence="5">
    <location>
        <begin position="350"/>
        <end position="369"/>
    </location>
</feature>
<dbReference type="RefSeq" id="WP_129151397.1">
    <property type="nucleotide sequence ID" value="NZ_JBHSDO010000011.1"/>
</dbReference>
<dbReference type="Gene3D" id="1.20.1530.20">
    <property type="match status" value="1"/>
</dbReference>
<feature type="transmembrane region" description="Helical" evidence="5">
    <location>
        <begin position="151"/>
        <end position="170"/>
    </location>
</feature>
<feature type="transmembrane region" description="Helical" evidence="5">
    <location>
        <begin position="176"/>
        <end position="194"/>
    </location>
</feature>
<keyword evidence="4 5" id="KW-0472">Membrane</keyword>
<feature type="transmembrane region" description="Helical" evidence="5">
    <location>
        <begin position="81"/>
        <end position="101"/>
    </location>
</feature>
<evidence type="ECO:0000256" key="3">
    <source>
        <dbReference type="ARBA" id="ARBA00022989"/>
    </source>
</evidence>
<keyword evidence="8" id="KW-1185">Reference proteome</keyword>
<feature type="transmembrane region" description="Helical" evidence="5">
    <location>
        <begin position="206"/>
        <end position="225"/>
    </location>
</feature>
<reference evidence="7 8" key="1">
    <citation type="journal article" date="2017" name="Int. J. Syst. Evol. Microbiol.">
        <title>Achromobacter aloeverae sp. nov., isolated from the root of Aloe vera (L.) Burm.f.</title>
        <authorList>
            <person name="Kuncharoen N."/>
            <person name="Muramatsu Y."/>
            <person name="Shibata C."/>
            <person name="Kamakura Y."/>
            <person name="Nakagawa Y."/>
            <person name="Tanasupawat S."/>
        </authorList>
    </citation>
    <scope>NUCLEOTIDE SEQUENCE [LARGE SCALE GENOMIC DNA]</scope>
    <source>
        <strain evidence="7 8">AVA-1</strain>
    </source>
</reference>
<feature type="transmembrane region" description="Helical" evidence="5">
    <location>
        <begin position="260"/>
        <end position="280"/>
    </location>
</feature>
<dbReference type="GO" id="GO:0015297">
    <property type="term" value="F:antiporter activity"/>
    <property type="evidence" value="ECO:0007669"/>
    <property type="project" value="InterPro"/>
</dbReference>
<dbReference type="GO" id="GO:1902600">
    <property type="term" value="P:proton transmembrane transport"/>
    <property type="evidence" value="ECO:0007669"/>
    <property type="project" value="InterPro"/>
</dbReference>
<comment type="caution">
    <text evidence="7">The sequence shown here is derived from an EMBL/GenBank/DDBJ whole genome shotgun (WGS) entry which is preliminary data.</text>
</comment>
<dbReference type="Pfam" id="PF00999">
    <property type="entry name" value="Na_H_Exchanger"/>
    <property type="match status" value="1"/>
</dbReference>
<feature type="transmembrane region" description="Helical" evidence="5">
    <location>
        <begin position="48"/>
        <end position="69"/>
    </location>
</feature>
<evidence type="ECO:0000256" key="4">
    <source>
        <dbReference type="ARBA" id="ARBA00023136"/>
    </source>
</evidence>
<dbReference type="InterPro" id="IPR038770">
    <property type="entry name" value="Na+/solute_symporter_sf"/>
</dbReference>
<organism evidence="7 8">
    <name type="scientific">Achromobacter aloeverae</name>
    <dbReference type="NCBI Taxonomy" id="1750518"/>
    <lineage>
        <taxon>Bacteria</taxon>
        <taxon>Pseudomonadati</taxon>
        <taxon>Pseudomonadota</taxon>
        <taxon>Betaproteobacteria</taxon>
        <taxon>Burkholderiales</taxon>
        <taxon>Alcaligenaceae</taxon>
        <taxon>Achromobacter</taxon>
    </lineage>
</organism>
<name>A0A4Q1HIS1_9BURK</name>
<feature type="transmembrane region" description="Helical" evidence="5">
    <location>
        <begin position="286"/>
        <end position="305"/>
    </location>
</feature>
<feature type="domain" description="Cation/H+ exchanger transmembrane" evidence="6">
    <location>
        <begin position="9"/>
        <end position="369"/>
    </location>
</feature>
<dbReference type="InterPro" id="IPR006153">
    <property type="entry name" value="Cation/H_exchanger_TM"/>
</dbReference>
<evidence type="ECO:0000259" key="6">
    <source>
        <dbReference type="Pfam" id="PF00999"/>
    </source>
</evidence>
<evidence type="ECO:0000313" key="8">
    <source>
        <dbReference type="Proteomes" id="UP000290849"/>
    </source>
</evidence>
<evidence type="ECO:0000256" key="2">
    <source>
        <dbReference type="ARBA" id="ARBA00022692"/>
    </source>
</evidence>
<sequence>MQIVIILLLSAVICVPLTQVLGLGAIPGYLLAGILIGPYGLGLVQDVPAITNISQLGVVMMLFVIGLELAPSRLWAMRREVFGLGSLQMFASAAALTFLLGGVLRHLVGMSLAGAVLCSLALSLSSTAVAMRLLDERGLSRTPMGRTAVGILLWQDMAAIPVLVAVGIIGGGGTRAPSFVEGLVAVAVVVLGRVFRLMRWVKVAQLQELFTAATLLVVIGTAQLFDHAGLSAGLGGFLVGVVLAKSRYREDMETSIEPFKGLLLGLFFLSIGMVINLNVLRQDWPFVVMGVVGLLAIKGLILYGIARWSGLPSYHRLPFALGLAQGGEFGFAIFNEAVDNNLLSVPHRDLIAVVVAVSMAVVPVWLKWLERLRMRARERRGYAPEAAGD</sequence>
<gene>
    <name evidence="7" type="ORF">C7R54_15755</name>
</gene>
<comment type="subcellular location">
    <subcellularLocation>
        <location evidence="1">Membrane</location>
        <topology evidence="1">Multi-pass membrane protein</topology>
    </subcellularLocation>
</comment>
<proteinExistence type="predicted"/>
<keyword evidence="3 5" id="KW-1133">Transmembrane helix</keyword>
<keyword evidence="2 5" id="KW-0812">Transmembrane</keyword>